<evidence type="ECO:0000256" key="7">
    <source>
        <dbReference type="ARBA" id="ARBA00023136"/>
    </source>
</evidence>
<accession>A0A835Y8P0</accession>
<dbReference type="PANTHER" id="PTHR43184:SF12">
    <property type="entry name" value="SUGAR PHOSPHATE EXCHANGER 3"/>
    <property type="match status" value="1"/>
</dbReference>
<feature type="transmembrane region" description="Helical" evidence="8">
    <location>
        <begin position="107"/>
        <end position="125"/>
    </location>
</feature>
<sequence>MKPRSLKNVPPGLELLHTCNGGRKFSYNWYRASVLILTFLCYMGYHAARKPPSIVKSILRGNPVPYHPIAGQKGRMLLAGGGPVITASDPTTLNGWAPFNGSNGQTLLGQVDLAFLGTYAIGMFFAGHIGDRVDLRWFLTAGMILSGIFTALFGMGYFWDMHYFPYYVLVSIMAGLFQSTGWPSVVSIVANWSGKGKRGLIMGIWNAHTSVGNILGTVIAAAMLSRGWGYSFLLPGFLMIGLGVLMFLGLVVQPSDVGQANPDEKVRSSHGAAAYEHEEELMPLQGKDRETGGKEISSREKAEKQEVEGIHFMDAWRIPGVTSFAFCLFFSKLIAYTFLYWLPYYIKSTPIEGRKLSAKEAGDLSVLFDVGGVAGGVLAGHLSDKSGASATVATSFTLLCVPCLYLYRTIGHQSFAINVALMMASGFFVNGPYALITTAVSADLGTHDSLQGNAKALATVSAIIDGMGSIGAALGPMLTGFISDRGGFDMVFVMLYSAAVMAGLLLVKLVAKELLAMRSRGKP</sequence>
<keyword evidence="4" id="KW-0762">Sugar transport</keyword>
<dbReference type="InterPro" id="IPR036259">
    <property type="entry name" value="MFS_trans_sf"/>
</dbReference>
<dbReference type="InterPro" id="IPR020846">
    <property type="entry name" value="MFS_dom"/>
</dbReference>
<dbReference type="OrthoDB" id="3639251at2759"/>
<feature type="transmembrane region" description="Helical" evidence="8">
    <location>
        <begin position="230"/>
        <end position="252"/>
    </location>
</feature>
<protein>
    <recommendedName>
        <fullName evidence="9">Major facilitator superfamily (MFS) profile domain-containing protein</fullName>
    </recommendedName>
</protein>
<feature type="transmembrane region" description="Helical" evidence="8">
    <location>
        <begin position="321"/>
        <end position="342"/>
    </location>
</feature>
<dbReference type="GO" id="GO:0016020">
    <property type="term" value="C:membrane"/>
    <property type="evidence" value="ECO:0007669"/>
    <property type="project" value="UniProtKB-SubCell"/>
</dbReference>
<comment type="caution">
    <text evidence="10">The sequence shown here is derived from an EMBL/GenBank/DDBJ whole genome shotgun (WGS) entry which is preliminary data.</text>
</comment>
<evidence type="ECO:0000256" key="1">
    <source>
        <dbReference type="ARBA" id="ARBA00004141"/>
    </source>
</evidence>
<comment type="similarity">
    <text evidence="2">Belongs to the major facilitator superfamily. Organophosphate:Pi antiporter (OPA) (TC 2.A.1.4) family.</text>
</comment>
<dbReference type="GO" id="GO:0022857">
    <property type="term" value="F:transmembrane transporter activity"/>
    <property type="evidence" value="ECO:0007669"/>
    <property type="project" value="InterPro"/>
</dbReference>
<dbReference type="FunFam" id="1.20.1250.20:FF:000028">
    <property type="entry name" value="Sugar phosphate exchanger 3 isoform 1"/>
    <property type="match status" value="1"/>
</dbReference>
<dbReference type="EMBL" id="JAEHOE010000010">
    <property type="protein sequence ID" value="KAG2498317.1"/>
    <property type="molecule type" value="Genomic_DNA"/>
</dbReference>
<evidence type="ECO:0000256" key="6">
    <source>
        <dbReference type="ARBA" id="ARBA00022989"/>
    </source>
</evidence>
<evidence type="ECO:0000256" key="2">
    <source>
        <dbReference type="ARBA" id="ARBA00009598"/>
    </source>
</evidence>
<dbReference type="InterPro" id="IPR011701">
    <property type="entry name" value="MFS"/>
</dbReference>
<evidence type="ECO:0000256" key="5">
    <source>
        <dbReference type="ARBA" id="ARBA00022692"/>
    </source>
</evidence>
<feature type="transmembrane region" description="Helical" evidence="8">
    <location>
        <begin position="414"/>
        <end position="436"/>
    </location>
</feature>
<feature type="transmembrane region" description="Helical" evidence="8">
    <location>
        <begin position="29"/>
        <end position="48"/>
    </location>
</feature>
<keyword evidence="7 8" id="KW-0472">Membrane</keyword>
<comment type="subcellular location">
    <subcellularLocation>
        <location evidence="1">Membrane</location>
        <topology evidence="1">Multi-pass membrane protein</topology>
    </subcellularLocation>
</comment>
<dbReference type="PROSITE" id="PS50850">
    <property type="entry name" value="MFS"/>
    <property type="match status" value="1"/>
</dbReference>
<feature type="transmembrane region" description="Helical" evidence="8">
    <location>
        <begin position="165"/>
        <end position="192"/>
    </location>
</feature>
<proteinExistence type="inferred from homology"/>
<keyword evidence="6 8" id="KW-1133">Transmembrane helix</keyword>
<name>A0A835Y8P0_9CHLO</name>
<evidence type="ECO:0000256" key="4">
    <source>
        <dbReference type="ARBA" id="ARBA00022597"/>
    </source>
</evidence>
<keyword evidence="5 8" id="KW-0812">Transmembrane</keyword>
<gene>
    <name evidence="10" type="ORF">HYH03_003577</name>
</gene>
<dbReference type="Gene3D" id="1.20.1250.20">
    <property type="entry name" value="MFS general substrate transporter like domains"/>
    <property type="match status" value="2"/>
</dbReference>
<dbReference type="AlphaFoldDB" id="A0A835Y8P0"/>
<dbReference type="PIRSF" id="PIRSF002808">
    <property type="entry name" value="Hexose_phosphate_transp"/>
    <property type="match status" value="1"/>
</dbReference>
<dbReference type="Pfam" id="PF07690">
    <property type="entry name" value="MFS_1"/>
    <property type="match status" value="2"/>
</dbReference>
<evidence type="ECO:0000256" key="3">
    <source>
        <dbReference type="ARBA" id="ARBA00022448"/>
    </source>
</evidence>
<organism evidence="10 11">
    <name type="scientific">Edaphochlamys debaryana</name>
    <dbReference type="NCBI Taxonomy" id="47281"/>
    <lineage>
        <taxon>Eukaryota</taxon>
        <taxon>Viridiplantae</taxon>
        <taxon>Chlorophyta</taxon>
        <taxon>core chlorophytes</taxon>
        <taxon>Chlorophyceae</taxon>
        <taxon>CS clade</taxon>
        <taxon>Chlamydomonadales</taxon>
        <taxon>Chlamydomonadales incertae sedis</taxon>
        <taxon>Edaphochlamys</taxon>
    </lineage>
</organism>
<feature type="transmembrane region" description="Helical" evidence="8">
    <location>
        <begin position="490"/>
        <end position="511"/>
    </location>
</feature>
<dbReference type="SUPFAM" id="SSF103473">
    <property type="entry name" value="MFS general substrate transporter"/>
    <property type="match status" value="1"/>
</dbReference>
<evidence type="ECO:0000313" key="11">
    <source>
        <dbReference type="Proteomes" id="UP000612055"/>
    </source>
</evidence>
<dbReference type="Proteomes" id="UP000612055">
    <property type="component" value="Unassembled WGS sequence"/>
</dbReference>
<keyword evidence="3" id="KW-0813">Transport</keyword>
<keyword evidence="11" id="KW-1185">Reference proteome</keyword>
<reference evidence="10" key="1">
    <citation type="journal article" date="2020" name="bioRxiv">
        <title>Comparative genomics of Chlamydomonas.</title>
        <authorList>
            <person name="Craig R.J."/>
            <person name="Hasan A.R."/>
            <person name="Ness R.W."/>
            <person name="Keightley P.D."/>
        </authorList>
    </citation>
    <scope>NUCLEOTIDE SEQUENCE</scope>
    <source>
        <strain evidence="10">CCAP 11/70</strain>
    </source>
</reference>
<feature type="transmembrane region" description="Helical" evidence="8">
    <location>
        <begin position="204"/>
        <end position="224"/>
    </location>
</feature>
<evidence type="ECO:0000256" key="8">
    <source>
        <dbReference type="SAM" id="Phobius"/>
    </source>
</evidence>
<evidence type="ECO:0000259" key="9">
    <source>
        <dbReference type="PROSITE" id="PS50850"/>
    </source>
</evidence>
<evidence type="ECO:0000313" key="10">
    <source>
        <dbReference type="EMBL" id="KAG2498317.1"/>
    </source>
</evidence>
<dbReference type="GO" id="GO:0055062">
    <property type="term" value="P:phosphate ion homeostasis"/>
    <property type="evidence" value="ECO:0007669"/>
    <property type="project" value="UniProtKB-ARBA"/>
</dbReference>
<dbReference type="InterPro" id="IPR000849">
    <property type="entry name" value="Sugar_P_transporter"/>
</dbReference>
<feature type="transmembrane region" description="Helical" evidence="8">
    <location>
        <begin position="137"/>
        <end position="159"/>
    </location>
</feature>
<dbReference type="PANTHER" id="PTHR43184">
    <property type="entry name" value="MAJOR FACILITATOR SUPERFAMILY TRANSPORTER 16, ISOFORM B"/>
    <property type="match status" value="1"/>
</dbReference>
<feature type="transmembrane region" description="Helical" evidence="8">
    <location>
        <begin position="388"/>
        <end position="407"/>
    </location>
</feature>
<feature type="domain" description="Major facilitator superfamily (MFS) profile" evidence="9">
    <location>
        <begin position="67"/>
        <end position="515"/>
    </location>
</feature>